<organism evidence="8 9">
    <name type="scientific">Hydromonas duriensis</name>
    <dbReference type="NCBI Taxonomy" id="1527608"/>
    <lineage>
        <taxon>Bacteria</taxon>
        <taxon>Pseudomonadati</taxon>
        <taxon>Pseudomonadota</taxon>
        <taxon>Betaproteobacteria</taxon>
        <taxon>Burkholderiales</taxon>
        <taxon>Burkholderiaceae</taxon>
        <taxon>Hydromonas</taxon>
    </lineage>
</organism>
<dbReference type="InterPro" id="IPR019874">
    <property type="entry name" value="RF_methyltr_PrmC"/>
</dbReference>
<keyword evidence="1 5" id="KW-0489">Methyltransferase</keyword>
<dbReference type="InterPro" id="IPR004556">
    <property type="entry name" value="HemK-like"/>
</dbReference>
<dbReference type="InterPro" id="IPR007848">
    <property type="entry name" value="Small_mtfrase_dom"/>
</dbReference>
<feature type="domain" description="Release factor glutamine methyltransferase N-terminal" evidence="7">
    <location>
        <begin position="10"/>
        <end position="67"/>
    </location>
</feature>
<dbReference type="NCBIfam" id="TIGR03534">
    <property type="entry name" value="RF_mod_PrmC"/>
    <property type="match status" value="1"/>
</dbReference>
<protein>
    <recommendedName>
        <fullName evidence="5">Release factor glutamine methyltransferase</fullName>
        <shortName evidence="5">RF MTase</shortName>
        <ecNumber evidence="5">2.1.1.297</ecNumber>
    </recommendedName>
    <alternativeName>
        <fullName evidence="5">N5-glutamine methyltransferase PrmC</fullName>
    </alternativeName>
    <alternativeName>
        <fullName evidence="5">Protein-(glutamine-N5) MTase PrmC</fullName>
    </alternativeName>
    <alternativeName>
        <fullName evidence="5">Protein-glutamine N-methyltransferase PrmC</fullName>
    </alternativeName>
</protein>
<dbReference type="InterPro" id="IPR050320">
    <property type="entry name" value="N5-glutamine_MTase"/>
</dbReference>
<feature type="binding site" evidence="5">
    <location>
        <position position="164"/>
    </location>
    <ligand>
        <name>S-adenosyl-L-methionine</name>
        <dbReference type="ChEBI" id="CHEBI:59789"/>
    </ligand>
</feature>
<dbReference type="EMBL" id="SNZE01000028">
    <property type="protein sequence ID" value="TDR29016.1"/>
    <property type="molecule type" value="Genomic_DNA"/>
</dbReference>
<dbReference type="PANTHER" id="PTHR18895">
    <property type="entry name" value="HEMK METHYLTRANSFERASE"/>
    <property type="match status" value="1"/>
</dbReference>
<feature type="binding site" evidence="5">
    <location>
        <position position="183"/>
    </location>
    <ligand>
        <name>S-adenosyl-L-methionine</name>
        <dbReference type="ChEBI" id="CHEBI:59789"/>
    </ligand>
</feature>
<dbReference type="InterPro" id="IPR002052">
    <property type="entry name" value="DNA_methylase_N6_adenine_CS"/>
</dbReference>
<comment type="caution">
    <text evidence="8">The sequence shown here is derived from an EMBL/GenBank/DDBJ whole genome shotgun (WGS) entry which is preliminary data.</text>
</comment>
<feature type="binding site" evidence="5">
    <location>
        <begin position="114"/>
        <end position="118"/>
    </location>
    <ligand>
        <name>S-adenosyl-L-methionine</name>
        <dbReference type="ChEBI" id="CHEBI:59789"/>
    </ligand>
</feature>
<dbReference type="Pfam" id="PF17827">
    <property type="entry name" value="PrmC_N"/>
    <property type="match status" value="1"/>
</dbReference>
<dbReference type="InterPro" id="IPR029063">
    <property type="entry name" value="SAM-dependent_MTases_sf"/>
</dbReference>
<comment type="function">
    <text evidence="5">Methylates the class 1 translation termination release factors RF1/PrfA and RF2/PrfB on the glutamine residue of the universally conserved GGQ motif.</text>
</comment>
<evidence type="ECO:0000259" key="6">
    <source>
        <dbReference type="Pfam" id="PF05175"/>
    </source>
</evidence>
<dbReference type="InterPro" id="IPR040758">
    <property type="entry name" value="PrmC_N"/>
</dbReference>
<comment type="catalytic activity">
    <reaction evidence="4 5">
        <text>L-glutaminyl-[peptide chain release factor] + S-adenosyl-L-methionine = N(5)-methyl-L-glutaminyl-[peptide chain release factor] + S-adenosyl-L-homocysteine + H(+)</text>
        <dbReference type="Rhea" id="RHEA:42896"/>
        <dbReference type="Rhea" id="RHEA-COMP:10271"/>
        <dbReference type="Rhea" id="RHEA-COMP:10272"/>
        <dbReference type="ChEBI" id="CHEBI:15378"/>
        <dbReference type="ChEBI" id="CHEBI:30011"/>
        <dbReference type="ChEBI" id="CHEBI:57856"/>
        <dbReference type="ChEBI" id="CHEBI:59789"/>
        <dbReference type="ChEBI" id="CHEBI:61891"/>
        <dbReference type="EC" id="2.1.1.297"/>
    </reaction>
</comment>
<dbReference type="PANTHER" id="PTHR18895:SF74">
    <property type="entry name" value="MTRF1L RELEASE FACTOR GLUTAMINE METHYLTRANSFERASE"/>
    <property type="match status" value="1"/>
</dbReference>
<evidence type="ECO:0000313" key="8">
    <source>
        <dbReference type="EMBL" id="TDR29016.1"/>
    </source>
</evidence>
<evidence type="ECO:0000256" key="2">
    <source>
        <dbReference type="ARBA" id="ARBA00022679"/>
    </source>
</evidence>
<dbReference type="HAMAP" id="MF_02126">
    <property type="entry name" value="RF_methyltr_PrmC"/>
    <property type="match status" value="1"/>
</dbReference>
<comment type="similarity">
    <text evidence="5">Belongs to the protein N5-glutamine methyltransferase family. PrmC subfamily.</text>
</comment>
<dbReference type="OrthoDB" id="9800643at2"/>
<reference evidence="8 9" key="1">
    <citation type="submission" date="2019-03" db="EMBL/GenBank/DDBJ databases">
        <title>Genomic Encyclopedia of Type Strains, Phase IV (KMG-IV): sequencing the most valuable type-strain genomes for metagenomic binning, comparative biology and taxonomic classification.</title>
        <authorList>
            <person name="Goeker M."/>
        </authorList>
    </citation>
    <scope>NUCLEOTIDE SEQUENCE [LARGE SCALE GENOMIC DNA]</scope>
    <source>
        <strain evidence="8 9">DSM 102852</strain>
    </source>
</reference>
<sequence length="278" mass="30771">MLTIQHLIQHANVEPLEARMLMQYVTGYSRASLISRGHDVLPASQAQQFTALVARRVQGEPMAYIIGQREFYGRPFKVTPDVLIPRPDTETLIEHVLQHCGWGAEHALNVLDMGTGSGAIAVTLACERPHWRVSALDISNAALSVAAENAEQLGAQVTFMHSDWFSAWAAHETHPTFDIIVSNPPYVAALDVHLQQGDVRFEPRMALTDEADGLRHYKSLVQTAPDYLKAGGQLWFEHGYDQAQAVREALMDAGFIDVNTIRDLAGHERVSGGTIRNK</sequence>
<proteinExistence type="inferred from homology"/>
<dbReference type="EC" id="2.1.1.297" evidence="5"/>
<accession>A0A4R6Y1J4</accession>
<feature type="binding site" evidence="5">
    <location>
        <position position="137"/>
    </location>
    <ligand>
        <name>S-adenosyl-L-methionine</name>
        <dbReference type="ChEBI" id="CHEBI:59789"/>
    </ligand>
</feature>
<name>A0A4R6Y1J4_9BURK</name>
<dbReference type="NCBIfam" id="TIGR00536">
    <property type="entry name" value="hemK_fam"/>
    <property type="match status" value="1"/>
</dbReference>
<feature type="binding site" evidence="5">
    <location>
        <begin position="183"/>
        <end position="186"/>
    </location>
    <ligand>
        <name>substrate</name>
    </ligand>
</feature>
<dbReference type="CDD" id="cd02440">
    <property type="entry name" value="AdoMet_MTases"/>
    <property type="match status" value="1"/>
</dbReference>
<keyword evidence="2 5" id="KW-0808">Transferase</keyword>
<dbReference type="Pfam" id="PF05175">
    <property type="entry name" value="MTS"/>
    <property type="match status" value="1"/>
</dbReference>
<evidence type="ECO:0000256" key="4">
    <source>
        <dbReference type="ARBA" id="ARBA00048391"/>
    </source>
</evidence>
<keyword evidence="9" id="KW-1185">Reference proteome</keyword>
<dbReference type="Gene3D" id="3.40.50.150">
    <property type="entry name" value="Vaccinia Virus protein VP39"/>
    <property type="match status" value="1"/>
</dbReference>
<keyword evidence="3 5" id="KW-0949">S-adenosyl-L-methionine</keyword>
<evidence type="ECO:0000256" key="5">
    <source>
        <dbReference type="HAMAP-Rule" id="MF_02126"/>
    </source>
</evidence>
<dbReference type="Gene3D" id="1.10.8.10">
    <property type="entry name" value="DNA helicase RuvA subunit, C-terminal domain"/>
    <property type="match status" value="1"/>
</dbReference>
<evidence type="ECO:0000259" key="7">
    <source>
        <dbReference type="Pfam" id="PF17827"/>
    </source>
</evidence>
<dbReference type="SUPFAM" id="SSF53335">
    <property type="entry name" value="S-adenosyl-L-methionine-dependent methyltransferases"/>
    <property type="match status" value="1"/>
</dbReference>
<evidence type="ECO:0000313" key="9">
    <source>
        <dbReference type="Proteomes" id="UP000294480"/>
    </source>
</evidence>
<evidence type="ECO:0000256" key="3">
    <source>
        <dbReference type="ARBA" id="ARBA00022691"/>
    </source>
</evidence>
<dbReference type="GO" id="GO:0003676">
    <property type="term" value="F:nucleic acid binding"/>
    <property type="evidence" value="ECO:0007669"/>
    <property type="project" value="InterPro"/>
</dbReference>
<dbReference type="AlphaFoldDB" id="A0A4R6Y1J4"/>
<dbReference type="Proteomes" id="UP000294480">
    <property type="component" value="Unassembled WGS sequence"/>
</dbReference>
<dbReference type="FunFam" id="3.40.50.150:FF:000053">
    <property type="entry name" value="Release factor glutamine methyltransferase"/>
    <property type="match status" value="1"/>
</dbReference>
<dbReference type="GO" id="GO:0102559">
    <property type="term" value="F:peptide chain release factor N(5)-glutamine methyltransferase activity"/>
    <property type="evidence" value="ECO:0007669"/>
    <property type="project" value="UniProtKB-EC"/>
</dbReference>
<dbReference type="GO" id="GO:0032259">
    <property type="term" value="P:methylation"/>
    <property type="evidence" value="ECO:0007669"/>
    <property type="project" value="UniProtKB-KW"/>
</dbReference>
<dbReference type="PROSITE" id="PS00092">
    <property type="entry name" value="N6_MTASE"/>
    <property type="match status" value="1"/>
</dbReference>
<evidence type="ECO:0000256" key="1">
    <source>
        <dbReference type="ARBA" id="ARBA00022603"/>
    </source>
</evidence>
<gene>
    <name evidence="5" type="primary">prmC</name>
    <name evidence="8" type="ORF">DFR44_1287</name>
</gene>
<feature type="domain" description="Methyltransferase small" evidence="6">
    <location>
        <begin position="90"/>
        <end position="194"/>
    </location>
</feature>